<keyword evidence="6" id="KW-1185">Reference proteome</keyword>
<sequence length="342" mass="37697">MARSNTSIAMTSVRGIGPLPALLDRMEGPHAAAQLFAEAGLPIDVTSEAERMVPLNNLITLYEAAARMTGDPLLGLKTGRAMIDAYGTWVAYSRAAPTLRGCLQRAARAIAYHQTGTALRLSTSGSRAQFTYHIFGLRPAERLQHLQHTIPALLGSFRCYAGQHWKPDWIELDIAYDQRIEAMARALSVPIRSGSQAMAFAFPSRLLENRRNVRSEPLSQPGWRDLKTMVQGRPPNAFSALVRETIHLDLLSGTAQINDVADRLGLGPRTIQRRLKAESSSFRQLVSDVRMERARTLLAGSEMSVTEIAFRLGYSDSTHLTRAFAQSQGMSPIAFRRANKGL</sequence>
<evidence type="ECO:0000256" key="2">
    <source>
        <dbReference type="ARBA" id="ARBA00023125"/>
    </source>
</evidence>
<dbReference type="SMART" id="SM00342">
    <property type="entry name" value="HTH_ARAC"/>
    <property type="match status" value="1"/>
</dbReference>
<dbReference type="InterPro" id="IPR018060">
    <property type="entry name" value="HTH_AraC"/>
</dbReference>
<keyword evidence="1" id="KW-0805">Transcription regulation</keyword>
<accession>A0A506U092</accession>
<gene>
    <name evidence="5" type="ORF">FJU08_21335</name>
</gene>
<dbReference type="InterPro" id="IPR018062">
    <property type="entry name" value="HTH_AraC-typ_CS"/>
</dbReference>
<dbReference type="InterPro" id="IPR009057">
    <property type="entry name" value="Homeodomain-like_sf"/>
</dbReference>
<reference evidence="5 6" key="1">
    <citation type="submission" date="2019-06" db="EMBL/GenBank/DDBJ databases">
        <authorList>
            <person name="Li M."/>
        </authorList>
    </citation>
    <scope>NUCLEOTIDE SEQUENCE [LARGE SCALE GENOMIC DNA]</scope>
    <source>
        <strain evidence="5 6">BGMRC2036</strain>
    </source>
</reference>
<dbReference type="Pfam" id="PF12833">
    <property type="entry name" value="HTH_18"/>
    <property type="match status" value="1"/>
</dbReference>
<dbReference type="PROSITE" id="PS01124">
    <property type="entry name" value="HTH_ARAC_FAMILY_2"/>
    <property type="match status" value="1"/>
</dbReference>
<dbReference type="InterPro" id="IPR032687">
    <property type="entry name" value="AraC-type_N"/>
</dbReference>
<organism evidence="5 6">
    <name type="scientific">Martelella alba</name>
    <dbReference type="NCBI Taxonomy" id="2590451"/>
    <lineage>
        <taxon>Bacteria</taxon>
        <taxon>Pseudomonadati</taxon>
        <taxon>Pseudomonadota</taxon>
        <taxon>Alphaproteobacteria</taxon>
        <taxon>Hyphomicrobiales</taxon>
        <taxon>Aurantimonadaceae</taxon>
        <taxon>Martelella</taxon>
    </lineage>
</organism>
<keyword evidence="2" id="KW-0238">DNA-binding</keyword>
<dbReference type="AlphaFoldDB" id="A0A506U092"/>
<evidence type="ECO:0000313" key="5">
    <source>
        <dbReference type="EMBL" id="TPW26976.1"/>
    </source>
</evidence>
<dbReference type="OrthoDB" id="9805730at2"/>
<dbReference type="Pfam" id="PF12625">
    <property type="entry name" value="Arabinose_bd"/>
    <property type="match status" value="1"/>
</dbReference>
<proteinExistence type="predicted"/>
<dbReference type="PANTHER" id="PTHR47894:SF1">
    <property type="entry name" value="HTH-TYPE TRANSCRIPTIONAL REGULATOR VQSM"/>
    <property type="match status" value="1"/>
</dbReference>
<evidence type="ECO:0000256" key="3">
    <source>
        <dbReference type="ARBA" id="ARBA00023163"/>
    </source>
</evidence>
<dbReference type="PROSITE" id="PS00041">
    <property type="entry name" value="HTH_ARAC_FAMILY_1"/>
    <property type="match status" value="1"/>
</dbReference>
<dbReference type="RefSeq" id="WP_141151077.1">
    <property type="nucleotide sequence ID" value="NZ_VHLG01000021.1"/>
</dbReference>
<dbReference type="Proteomes" id="UP000318801">
    <property type="component" value="Unassembled WGS sequence"/>
</dbReference>
<protein>
    <submittedName>
        <fullName evidence="5">AraC family transcriptional regulator</fullName>
    </submittedName>
</protein>
<keyword evidence="3" id="KW-0804">Transcription</keyword>
<evidence type="ECO:0000256" key="1">
    <source>
        <dbReference type="ARBA" id="ARBA00023015"/>
    </source>
</evidence>
<name>A0A506U092_9HYPH</name>
<dbReference type="Gene3D" id="1.10.10.60">
    <property type="entry name" value="Homeodomain-like"/>
    <property type="match status" value="1"/>
</dbReference>
<evidence type="ECO:0000313" key="6">
    <source>
        <dbReference type="Proteomes" id="UP000318801"/>
    </source>
</evidence>
<dbReference type="GO" id="GO:0005829">
    <property type="term" value="C:cytosol"/>
    <property type="evidence" value="ECO:0007669"/>
    <property type="project" value="TreeGrafter"/>
</dbReference>
<comment type="caution">
    <text evidence="5">The sequence shown here is derived from an EMBL/GenBank/DDBJ whole genome shotgun (WGS) entry which is preliminary data.</text>
</comment>
<evidence type="ECO:0000259" key="4">
    <source>
        <dbReference type="PROSITE" id="PS01124"/>
    </source>
</evidence>
<dbReference type="PANTHER" id="PTHR47894">
    <property type="entry name" value="HTH-TYPE TRANSCRIPTIONAL REGULATOR GADX"/>
    <property type="match status" value="1"/>
</dbReference>
<dbReference type="GO" id="GO:0000976">
    <property type="term" value="F:transcription cis-regulatory region binding"/>
    <property type="evidence" value="ECO:0007669"/>
    <property type="project" value="TreeGrafter"/>
</dbReference>
<feature type="domain" description="HTH araC/xylS-type" evidence="4">
    <location>
        <begin position="240"/>
        <end position="338"/>
    </location>
</feature>
<dbReference type="SUPFAM" id="SSF46689">
    <property type="entry name" value="Homeodomain-like"/>
    <property type="match status" value="1"/>
</dbReference>
<dbReference type="GO" id="GO:0003700">
    <property type="term" value="F:DNA-binding transcription factor activity"/>
    <property type="evidence" value="ECO:0007669"/>
    <property type="project" value="InterPro"/>
</dbReference>
<dbReference type="EMBL" id="VHLG01000021">
    <property type="protein sequence ID" value="TPW26976.1"/>
    <property type="molecule type" value="Genomic_DNA"/>
</dbReference>